<dbReference type="InterPro" id="IPR001680">
    <property type="entry name" value="WD40_rpt"/>
</dbReference>
<keyword evidence="5 10" id="KW-0156">Chromatin regulator</keyword>
<organism evidence="14 15">
    <name type="scientific">Blomia tropicalis</name>
    <name type="common">Mite</name>
    <dbReference type="NCBI Taxonomy" id="40697"/>
    <lineage>
        <taxon>Eukaryota</taxon>
        <taxon>Metazoa</taxon>
        <taxon>Ecdysozoa</taxon>
        <taxon>Arthropoda</taxon>
        <taxon>Chelicerata</taxon>
        <taxon>Arachnida</taxon>
        <taxon>Acari</taxon>
        <taxon>Acariformes</taxon>
        <taxon>Sarcoptiformes</taxon>
        <taxon>Astigmata</taxon>
        <taxon>Glycyphagoidea</taxon>
        <taxon>Echimyopodidae</taxon>
        <taxon>Blomia</taxon>
    </lineage>
</organism>
<protein>
    <recommendedName>
        <fullName evidence="10">Protein HIRA</fullName>
    </recommendedName>
</protein>
<dbReference type="PANTHER" id="PTHR13831:SF0">
    <property type="entry name" value="PROTEIN HIRA"/>
    <property type="match status" value="1"/>
</dbReference>
<gene>
    <name evidence="14" type="ORF">RDWZM_007578</name>
</gene>
<feature type="region of interest" description="Disordered" evidence="11">
    <location>
        <begin position="490"/>
        <end position="672"/>
    </location>
</feature>
<dbReference type="AlphaFoldDB" id="A0A9Q0M013"/>
<keyword evidence="6 10" id="KW-0805">Transcription regulation</keyword>
<evidence type="ECO:0000313" key="14">
    <source>
        <dbReference type="EMBL" id="KAJ6216421.1"/>
    </source>
</evidence>
<evidence type="ECO:0000256" key="10">
    <source>
        <dbReference type="RuleBase" id="RU364014"/>
    </source>
</evidence>
<evidence type="ECO:0000256" key="3">
    <source>
        <dbReference type="ARBA" id="ARBA00022574"/>
    </source>
</evidence>
<feature type="compositionally biased region" description="Polar residues" evidence="11">
    <location>
        <begin position="688"/>
        <end position="713"/>
    </location>
</feature>
<dbReference type="EMBL" id="JAPWDV010000003">
    <property type="protein sequence ID" value="KAJ6216421.1"/>
    <property type="molecule type" value="Genomic_DNA"/>
</dbReference>
<evidence type="ECO:0000256" key="5">
    <source>
        <dbReference type="ARBA" id="ARBA00022853"/>
    </source>
</evidence>
<feature type="domain" description="Protein HIRA-like C-terminal" evidence="12">
    <location>
        <begin position="804"/>
        <end position="1005"/>
    </location>
</feature>
<dbReference type="InterPro" id="IPR031120">
    <property type="entry name" value="HIR1-like"/>
</dbReference>
<dbReference type="Proteomes" id="UP001142055">
    <property type="component" value="Chromosome 3"/>
</dbReference>
<evidence type="ECO:0000256" key="4">
    <source>
        <dbReference type="ARBA" id="ARBA00022737"/>
    </source>
</evidence>
<dbReference type="Pfam" id="PF00400">
    <property type="entry name" value="WD40"/>
    <property type="match status" value="2"/>
</dbReference>
<dbReference type="CDD" id="cd00200">
    <property type="entry name" value="WD40"/>
    <property type="match status" value="1"/>
</dbReference>
<dbReference type="Gene3D" id="2.130.10.10">
    <property type="entry name" value="YVTN repeat-like/Quinoprotein amine dehydrogenase"/>
    <property type="match status" value="3"/>
</dbReference>
<dbReference type="OMA" id="RGSWDGD"/>
<feature type="domain" description="CAF1B/HIR1 beta-propeller" evidence="13">
    <location>
        <begin position="19"/>
        <end position="199"/>
    </location>
</feature>
<dbReference type="InterPro" id="IPR055410">
    <property type="entry name" value="Beta-prop_CAF1B_HIR1"/>
</dbReference>
<dbReference type="GO" id="GO:0000785">
    <property type="term" value="C:chromatin"/>
    <property type="evidence" value="ECO:0007669"/>
    <property type="project" value="TreeGrafter"/>
</dbReference>
<feature type="repeat" description="WD" evidence="9">
    <location>
        <begin position="122"/>
        <end position="163"/>
    </location>
</feature>
<dbReference type="GO" id="GO:0006355">
    <property type="term" value="P:regulation of DNA-templated transcription"/>
    <property type="evidence" value="ECO:0007669"/>
    <property type="project" value="InterPro"/>
</dbReference>
<feature type="compositionally biased region" description="Low complexity" evidence="11">
    <location>
        <begin position="490"/>
        <end position="501"/>
    </location>
</feature>
<evidence type="ECO:0000313" key="15">
    <source>
        <dbReference type="Proteomes" id="UP001142055"/>
    </source>
</evidence>
<dbReference type="InterPro" id="IPR015943">
    <property type="entry name" value="WD40/YVTN_repeat-like_dom_sf"/>
</dbReference>
<dbReference type="PROSITE" id="PS50294">
    <property type="entry name" value="WD_REPEATS_REGION"/>
    <property type="match status" value="3"/>
</dbReference>
<accession>A0A9Q0M013</accession>
<evidence type="ECO:0000256" key="11">
    <source>
        <dbReference type="SAM" id="MobiDB-lite"/>
    </source>
</evidence>
<sequence length="1118" mass="123379">MRIVKPNWVTHGDKGNDFSIFSIDIHPDGSKVATGGQGPDCGRVTIWNMTPIISKKDELKNEIPKLFCQIDSHLQCVNVVRWSNSGSYLASAGDDQLIMIWTLSGRHAGPGPIEQYKIVSTLRSHSGDILDLNWSYDDQLLASCSIDNMIVVWNTQRWPEIVTTLKGHSGMVKGVTWDPVGKYLASQSDDKTLRVWRVSDWSEETVITQPFEQCGGTTHVLRLSWSPDGQFLVSAQAMNNCGSVAKIIERQDWSSEKDFAGHRKAIPCVRCNPNLFKKKDENKDSKSINQCIVALGSRDRSISIWATAIPRPVLVLSDIFQNSVLDMSWSKNGYQLMACSNDGTVAYLEFSEDEFGQQYSEEERCQYMQQLYGTSVGNKSAFIYNLIEDMDIMLLHKPKQNGNGDIKDDIGTTVTNPDGGNSNSSLVTTNKGHMTNSCGMRLAKGPTDKQIEIRSADGRRRIIPLFIPPITDATATAVSTSSTILPVTASNPSQPISFSSSRESKSKIVIETRDESNPPTEYMTYVSVPQTNGTCSDLSKPDSMPTKQSNNEIAIGEKENNLETVPATEKKSSSSKKDITQQERSKSPKPQEKGTTNGNCKSKRIDSSSESSNEGIVIRRQKSITVKRKSIDQPAPNIIQTKRKPGRPPGSSTNQTKSESNSKNNSQQPNELNQTKAMNIVPTVAEVPTSNQPVSQSNSLASSRTPNPSSKQRNGLYFPPLKLSKHSQTSIRLFTCPESHSVFTASVENPLSSSSFSKLSVLKDDQPCWSVLLSTAITSLTANQHILTCICDDRTMNIFNSATGSRINVPIMLESQIARMVCANKSHILLITCNAHIWLWDVLLLKVLIKGESLLPLLIHPKTNEQLSILNATVTPNGKPIISVSNGRTFIFENDLSSWCLVADSSDPLNACTDLKPTAISSYKNMGTLSKIPSRSLMNYFSTNTHIAQHGLISFIEQQIEASKAVVSAKDYRFWVLSLVQNLVSMHSSGFNVKNIESRLRDLCNFLLGHQFPRMRNDCSTMATTISSTPIPGSRRLTIGTSTTSNASKILGLSKHELLREILSVLASNLSLQRLYIEFKEQLDSFSPSVSLNSTYLNMTRLKPQPGCEPQTLNGSIP</sequence>
<comment type="similarity">
    <text evidence="2 10">Belongs to the WD repeat HIR1 family.</text>
</comment>
<keyword evidence="3 9" id="KW-0853">WD repeat</keyword>
<dbReference type="Pfam" id="PF07569">
    <property type="entry name" value="Hira"/>
    <property type="match status" value="1"/>
</dbReference>
<feature type="compositionally biased region" description="Basic residues" evidence="11">
    <location>
        <begin position="619"/>
        <end position="628"/>
    </location>
</feature>
<evidence type="ECO:0000256" key="8">
    <source>
        <dbReference type="ARBA" id="ARBA00023242"/>
    </source>
</evidence>
<comment type="caution">
    <text evidence="14">The sequence shown here is derived from an EMBL/GenBank/DDBJ whole genome shotgun (WGS) entry which is preliminary data.</text>
</comment>
<evidence type="ECO:0000256" key="1">
    <source>
        <dbReference type="ARBA" id="ARBA00004123"/>
    </source>
</evidence>
<evidence type="ECO:0000259" key="12">
    <source>
        <dbReference type="Pfam" id="PF07569"/>
    </source>
</evidence>
<dbReference type="PROSITE" id="PS50082">
    <property type="entry name" value="WD_REPEATS_2"/>
    <property type="match status" value="3"/>
</dbReference>
<dbReference type="SUPFAM" id="SSF50978">
    <property type="entry name" value="WD40 repeat-like"/>
    <property type="match status" value="2"/>
</dbReference>
<dbReference type="InterPro" id="IPR036322">
    <property type="entry name" value="WD40_repeat_dom_sf"/>
</dbReference>
<feature type="compositionally biased region" description="Basic and acidic residues" evidence="11">
    <location>
        <begin position="502"/>
        <end position="516"/>
    </location>
</feature>
<keyword evidence="15" id="KW-1185">Reference proteome</keyword>
<evidence type="ECO:0000256" key="6">
    <source>
        <dbReference type="ARBA" id="ARBA00023015"/>
    </source>
</evidence>
<evidence type="ECO:0000256" key="9">
    <source>
        <dbReference type="PROSITE-ProRule" id="PRU00221"/>
    </source>
</evidence>
<feature type="repeat" description="WD" evidence="9">
    <location>
        <begin position="70"/>
        <end position="104"/>
    </location>
</feature>
<dbReference type="PANTHER" id="PTHR13831">
    <property type="entry name" value="MEMBER OF THE HIR1 FAMILY OF WD-REPEAT PROTEINS"/>
    <property type="match status" value="1"/>
</dbReference>
<keyword evidence="8 10" id="KW-0539">Nucleus</keyword>
<dbReference type="Pfam" id="PF24105">
    <property type="entry name" value="Beta-prop_CAF1B_HIR1"/>
    <property type="match status" value="1"/>
</dbReference>
<dbReference type="GO" id="GO:0031491">
    <property type="term" value="F:nucleosome binding"/>
    <property type="evidence" value="ECO:0007669"/>
    <property type="project" value="TreeGrafter"/>
</dbReference>
<evidence type="ECO:0000259" key="13">
    <source>
        <dbReference type="Pfam" id="PF24105"/>
    </source>
</evidence>
<comment type="function">
    <text evidence="10">Required for replication-independent chromatin assembly and for the periodic repression of histone gene transcription during the cell cycle.</text>
</comment>
<feature type="region of interest" description="Disordered" evidence="11">
    <location>
        <begin position="688"/>
        <end position="720"/>
    </location>
</feature>
<dbReference type="OrthoDB" id="1741719at2759"/>
<dbReference type="GO" id="GO:0006351">
    <property type="term" value="P:DNA-templated transcription"/>
    <property type="evidence" value="ECO:0007669"/>
    <property type="project" value="InterPro"/>
</dbReference>
<feature type="compositionally biased region" description="Basic and acidic residues" evidence="11">
    <location>
        <begin position="568"/>
        <end position="592"/>
    </location>
</feature>
<reference evidence="14" key="1">
    <citation type="submission" date="2022-12" db="EMBL/GenBank/DDBJ databases">
        <title>Genome assemblies of Blomia tropicalis.</title>
        <authorList>
            <person name="Cui Y."/>
        </authorList>
    </citation>
    <scope>NUCLEOTIDE SEQUENCE</scope>
    <source>
        <tissue evidence="14">Adult mites</tissue>
    </source>
</reference>
<dbReference type="SMART" id="SM00320">
    <property type="entry name" value="WD40"/>
    <property type="match status" value="6"/>
</dbReference>
<comment type="subcellular location">
    <subcellularLocation>
        <location evidence="1 10">Nucleus</location>
    </subcellularLocation>
</comment>
<keyword evidence="10" id="KW-0678">Repressor</keyword>
<evidence type="ECO:0000256" key="2">
    <source>
        <dbReference type="ARBA" id="ARBA00007306"/>
    </source>
</evidence>
<feature type="repeat" description="WD" evidence="9">
    <location>
        <begin position="165"/>
        <end position="206"/>
    </location>
</feature>
<keyword evidence="4 10" id="KW-0677">Repeat</keyword>
<evidence type="ECO:0000256" key="7">
    <source>
        <dbReference type="ARBA" id="ARBA00023163"/>
    </source>
</evidence>
<feature type="compositionally biased region" description="Polar residues" evidence="11">
    <location>
        <begin position="527"/>
        <end position="537"/>
    </location>
</feature>
<keyword evidence="7 10" id="KW-0804">Transcription</keyword>
<dbReference type="GO" id="GO:0006338">
    <property type="term" value="P:chromatin remodeling"/>
    <property type="evidence" value="ECO:0007669"/>
    <property type="project" value="InterPro"/>
</dbReference>
<dbReference type="GO" id="GO:0000417">
    <property type="term" value="C:HIR complex"/>
    <property type="evidence" value="ECO:0007669"/>
    <property type="project" value="TreeGrafter"/>
</dbReference>
<name>A0A9Q0M013_BLOTA</name>
<dbReference type="InterPro" id="IPR011494">
    <property type="entry name" value="HIRA-like_C"/>
</dbReference>
<dbReference type="GO" id="GO:0005634">
    <property type="term" value="C:nucleus"/>
    <property type="evidence" value="ECO:0007669"/>
    <property type="project" value="UniProtKB-SubCell"/>
</dbReference>
<feature type="compositionally biased region" description="Low complexity" evidence="11">
    <location>
        <begin position="651"/>
        <end position="671"/>
    </location>
</feature>
<proteinExistence type="inferred from homology"/>